<name>A0A5C1ANT7_9BACT</name>
<accession>A0A5C1ANT7</accession>
<evidence type="ECO:0000313" key="2">
    <source>
        <dbReference type="Proteomes" id="UP000324974"/>
    </source>
</evidence>
<dbReference type="OrthoDB" id="292050at2"/>
<protein>
    <submittedName>
        <fullName evidence="1">Phage tail tape measure protein</fullName>
    </submittedName>
</protein>
<organism evidence="1 2">
    <name type="scientific">Limnoglobus roseus</name>
    <dbReference type="NCBI Taxonomy" id="2598579"/>
    <lineage>
        <taxon>Bacteria</taxon>
        <taxon>Pseudomonadati</taxon>
        <taxon>Planctomycetota</taxon>
        <taxon>Planctomycetia</taxon>
        <taxon>Gemmatales</taxon>
        <taxon>Gemmataceae</taxon>
        <taxon>Limnoglobus</taxon>
    </lineage>
</organism>
<dbReference type="AlphaFoldDB" id="A0A5C1ANT7"/>
<dbReference type="EMBL" id="CP042425">
    <property type="protein sequence ID" value="QEL18528.1"/>
    <property type="molecule type" value="Genomic_DNA"/>
</dbReference>
<keyword evidence="2" id="KW-1185">Reference proteome</keyword>
<evidence type="ECO:0000313" key="1">
    <source>
        <dbReference type="EMBL" id="QEL18528.1"/>
    </source>
</evidence>
<gene>
    <name evidence="1" type="ORF">PX52LOC_05555</name>
</gene>
<dbReference type="Proteomes" id="UP000324974">
    <property type="component" value="Chromosome"/>
</dbReference>
<dbReference type="RefSeq" id="WP_149113035.1">
    <property type="nucleotide sequence ID" value="NZ_CP042425.1"/>
</dbReference>
<sequence length="524" mass="53630">MALSIGTASLKLVANADALTGVLDGAYASVQGFRKKAEAAAKSLSLAPLTSSIPLIGGPLTAAFAAVTGGAKLFGDAVARTKELSDIGRQAKSIGVAADQFMGLSAAAKGAGIEQDQFSKLLLKGSATIASGSAAAVKGLAAIGLKLSDVQGLSADQQFYKIADGLKGVTDSGTKALVAQELFGKGAYDLLPVLAKGGDGLKSFVAQQKAMGTALSDKDMAAVERARSAMPKIQGVFDGLFNKVVVAMAPLIETVGTVFSKIVGKLQPVFDWIARAAEAYFGVIGPIVEEVIDAVSEGIGSVADLFGGIFDNAAQMPTIGEVITGTVWAVVKAYAYALDGVKAFGGAVGVVASYAVDAFGSVVKVIGDVIAIAAELPENLGGGMFKDAAAAVTRFGERSKAAADDMRAWGGRQVDAFGSNAAQVDAWFEKLQAKKTVELEVKPFVQKIPPVKLTVTATVTEKYLGAAALEEGSKEAYAVRAKWDFGTTKLATAQEKANQILGDIKTGIDGVTQAIESIPALPAI</sequence>
<proteinExistence type="predicted"/>
<dbReference type="KEGG" id="lrs:PX52LOC_05555"/>
<reference evidence="2" key="1">
    <citation type="submission" date="2019-08" db="EMBL/GenBank/DDBJ databases">
        <title>Limnoglobus roseus gen. nov., sp. nov., a novel freshwater planctomycete with a giant genome from the family Gemmataceae.</title>
        <authorList>
            <person name="Kulichevskaya I.S."/>
            <person name="Naumoff D.G."/>
            <person name="Miroshnikov K."/>
            <person name="Ivanova A."/>
            <person name="Philippov D.A."/>
            <person name="Hakobyan A."/>
            <person name="Rijpstra I.C."/>
            <person name="Sinninghe Damste J.S."/>
            <person name="Liesack W."/>
            <person name="Dedysh S.N."/>
        </authorList>
    </citation>
    <scope>NUCLEOTIDE SEQUENCE [LARGE SCALE GENOMIC DNA]</scope>
    <source>
        <strain evidence="2">PX52</strain>
    </source>
</reference>